<dbReference type="EMBL" id="QLLL01000012">
    <property type="protein sequence ID" value="RAI98441.1"/>
    <property type="molecule type" value="Genomic_DNA"/>
</dbReference>
<evidence type="ECO:0008006" key="3">
    <source>
        <dbReference type="Google" id="ProtNLM"/>
    </source>
</evidence>
<evidence type="ECO:0000313" key="2">
    <source>
        <dbReference type="Proteomes" id="UP000249547"/>
    </source>
</evidence>
<comment type="caution">
    <text evidence="1">The sequence shown here is derived from an EMBL/GenBank/DDBJ whole genome shotgun (WGS) entry which is preliminary data.</text>
</comment>
<evidence type="ECO:0000313" key="1">
    <source>
        <dbReference type="EMBL" id="RAI98441.1"/>
    </source>
</evidence>
<reference evidence="1 2" key="1">
    <citation type="submission" date="2018-06" db="EMBL/GenBank/DDBJ databases">
        <title>Genomic Encyclopedia of Archaeal and Bacterial Type Strains, Phase II (KMG-II): from individual species to whole genera.</title>
        <authorList>
            <person name="Goeker M."/>
        </authorList>
    </citation>
    <scope>NUCLEOTIDE SEQUENCE [LARGE SCALE GENOMIC DNA]</scope>
    <source>
        <strain evidence="1 2">DSM 23857</strain>
    </source>
</reference>
<name>A0A327Q3Y0_9BACT</name>
<protein>
    <recommendedName>
        <fullName evidence="3">ArsR family transcriptional regulator</fullName>
    </recommendedName>
</protein>
<gene>
    <name evidence="1" type="ORF">LX64_04803</name>
</gene>
<dbReference type="AlphaFoldDB" id="A0A327Q3Y0"/>
<accession>A0A327Q3Y0</accession>
<dbReference type="Proteomes" id="UP000249547">
    <property type="component" value="Unassembled WGS sequence"/>
</dbReference>
<sequence>MMAKKTVDTKHTIPVKLCYSHIGGKLGMRIFEHFEQQGWIVRDESTEKHYKLTPLGEQALAKLGVDLEGIT</sequence>
<keyword evidence="2" id="KW-1185">Reference proteome</keyword>
<organism evidence="1 2">
    <name type="scientific">Chitinophaga skermanii</name>
    <dbReference type="NCBI Taxonomy" id="331697"/>
    <lineage>
        <taxon>Bacteria</taxon>
        <taxon>Pseudomonadati</taxon>
        <taxon>Bacteroidota</taxon>
        <taxon>Chitinophagia</taxon>
        <taxon>Chitinophagales</taxon>
        <taxon>Chitinophagaceae</taxon>
        <taxon>Chitinophaga</taxon>
    </lineage>
</organism>
<proteinExistence type="predicted"/>